<dbReference type="PROSITE" id="PS00041">
    <property type="entry name" value="HTH_ARAC_FAMILY_1"/>
    <property type="match status" value="1"/>
</dbReference>
<proteinExistence type="predicted"/>
<keyword evidence="6" id="KW-1185">Reference proteome</keyword>
<dbReference type="Gene3D" id="3.30.70.1230">
    <property type="entry name" value="Nucleotide cyclase"/>
    <property type="match status" value="1"/>
</dbReference>
<dbReference type="Gene3D" id="1.10.10.60">
    <property type="entry name" value="Homeodomain-like"/>
    <property type="match status" value="1"/>
</dbReference>
<dbReference type="SUPFAM" id="SSF46689">
    <property type="entry name" value="Homeodomain-like"/>
    <property type="match status" value="1"/>
</dbReference>
<gene>
    <name evidence="5" type="ORF">G8759_28235</name>
</gene>
<dbReference type="InterPro" id="IPR018060">
    <property type="entry name" value="HTH_AraC"/>
</dbReference>
<dbReference type="GO" id="GO:0043565">
    <property type="term" value="F:sequence-specific DNA binding"/>
    <property type="evidence" value="ECO:0007669"/>
    <property type="project" value="InterPro"/>
</dbReference>
<dbReference type="AlphaFoldDB" id="A0A6G9AUV0"/>
<reference evidence="5 6" key="1">
    <citation type="submission" date="2020-03" db="EMBL/GenBank/DDBJ databases">
        <authorList>
            <person name="Kim M.K."/>
        </authorList>
    </citation>
    <scope>NUCLEOTIDE SEQUENCE [LARGE SCALE GENOMIC DNA]</scope>
    <source>
        <strain evidence="5 6">BT328</strain>
    </source>
</reference>
<dbReference type="PANTHER" id="PTHR43280">
    <property type="entry name" value="ARAC-FAMILY TRANSCRIPTIONAL REGULATOR"/>
    <property type="match status" value="1"/>
</dbReference>
<dbReference type="GO" id="GO:0003700">
    <property type="term" value="F:DNA-binding transcription factor activity"/>
    <property type="evidence" value="ECO:0007669"/>
    <property type="project" value="InterPro"/>
</dbReference>
<keyword evidence="2" id="KW-0238">DNA-binding</keyword>
<dbReference type="Pfam" id="PF14026">
    <property type="entry name" value="SCO4226-like"/>
    <property type="match status" value="1"/>
</dbReference>
<dbReference type="PANTHER" id="PTHR43280:SF2">
    <property type="entry name" value="HTH-TYPE TRANSCRIPTIONAL REGULATOR EXSA"/>
    <property type="match status" value="1"/>
</dbReference>
<dbReference type="Gene3D" id="3.30.70.3090">
    <property type="entry name" value="ORF SCO4226, nickel-binding ferredoxin-like monomer"/>
    <property type="match status" value="1"/>
</dbReference>
<sequence length="372" mass="41883">MPIYMDRHDVSELVTAEHVAQLHQEDLKIQHQFGCRALTYWFDNQRKTAFCLIEAPDKATIEKMHNKAHGQIPHSIIEVEANIVESFLGRIEDPQKAKDSTLNIINDPAFRTIMVIRLDYFSLIDQPDSLPIKSFLAQFKKSVSNLLTLHEGKLAKQQEPYFIISFTSVSRALQAALTIETLVTEVSRSSGLKKVPLKIGISTGVPVTDKNLIFEDAIKLAQRMCKVIPGEIIVSSEVKQLFTSENSTTLPEGGNIVALTQANEKFLTYLMDYADSAWQNSTFTVEDFSKHMGYSKAQLYRKLTDLTGTSPNAFIKEYRLQEALTLLNKQTSNISEVAFATGFSSPAYFSKCFQKRYGYSPSDYVHSKLANS</sequence>
<dbReference type="InterPro" id="IPR029787">
    <property type="entry name" value="Nucleotide_cyclase"/>
</dbReference>
<dbReference type="KEGG" id="spib:G8759_28235"/>
<name>A0A6G9AUV0_9BACT</name>
<dbReference type="PROSITE" id="PS01124">
    <property type="entry name" value="HTH_ARAC_FAMILY_2"/>
    <property type="match status" value="1"/>
</dbReference>
<feature type="domain" description="HTH araC/xylS-type" evidence="4">
    <location>
        <begin position="264"/>
        <end position="367"/>
    </location>
</feature>
<dbReference type="RefSeq" id="WP_167215969.1">
    <property type="nucleotide sequence ID" value="NZ_CP050063.1"/>
</dbReference>
<dbReference type="SUPFAM" id="SSF55073">
    <property type="entry name" value="Nucleotide cyclase"/>
    <property type="match status" value="1"/>
</dbReference>
<dbReference type="EMBL" id="CP050063">
    <property type="protein sequence ID" value="QIP16251.1"/>
    <property type="molecule type" value="Genomic_DNA"/>
</dbReference>
<dbReference type="InterPro" id="IPR025336">
    <property type="entry name" value="SCO4226-like"/>
</dbReference>
<dbReference type="Proteomes" id="UP000501802">
    <property type="component" value="Chromosome"/>
</dbReference>
<organism evidence="5 6">
    <name type="scientific">Spirosoma aureum</name>
    <dbReference type="NCBI Taxonomy" id="2692134"/>
    <lineage>
        <taxon>Bacteria</taxon>
        <taxon>Pseudomonadati</taxon>
        <taxon>Bacteroidota</taxon>
        <taxon>Cytophagia</taxon>
        <taxon>Cytophagales</taxon>
        <taxon>Cytophagaceae</taxon>
        <taxon>Spirosoma</taxon>
    </lineage>
</organism>
<dbReference type="InterPro" id="IPR020449">
    <property type="entry name" value="Tscrpt_reg_AraC-type_HTH"/>
</dbReference>
<dbReference type="SMART" id="SM00342">
    <property type="entry name" value="HTH_ARAC"/>
    <property type="match status" value="1"/>
</dbReference>
<keyword evidence="3" id="KW-0804">Transcription</keyword>
<dbReference type="InterPro" id="IPR009057">
    <property type="entry name" value="Homeodomain-like_sf"/>
</dbReference>
<keyword evidence="1" id="KW-0805">Transcription regulation</keyword>
<dbReference type="InterPro" id="IPR042557">
    <property type="entry name" value="SCO4226"/>
</dbReference>
<evidence type="ECO:0000313" key="6">
    <source>
        <dbReference type="Proteomes" id="UP000501802"/>
    </source>
</evidence>
<dbReference type="PRINTS" id="PR00032">
    <property type="entry name" value="HTHARAC"/>
</dbReference>
<evidence type="ECO:0000256" key="1">
    <source>
        <dbReference type="ARBA" id="ARBA00023015"/>
    </source>
</evidence>
<evidence type="ECO:0000256" key="2">
    <source>
        <dbReference type="ARBA" id="ARBA00023125"/>
    </source>
</evidence>
<protein>
    <submittedName>
        <fullName evidence="5">DUF4242 domain-containing protein</fullName>
    </submittedName>
</protein>
<accession>A0A6G9AUV0</accession>
<evidence type="ECO:0000256" key="3">
    <source>
        <dbReference type="ARBA" id="ARBA00023163"/>
    </source>
</evidence>
<evidence type="ECO:0000259" key="4">
    <source>
        <dbReference type="PROSITE" id="PS01124"/>
    </source>
</evidence>
<evidence type="ECO:0000313" key="5">
    <source>
        <dbReference type="EMBL" id="QIP16251.1"/>
    </source>
</evidence>
<dbReference type="InterPro" id="IPR018062">
    <property type="entry name" value="HTH_AraC-typ_CS"/>
</dbReference>
<dbReference type="Pfam" id="PF12833">
    <property type="entry name" value="HTH_18"/>
    <property type="match status" value="1"/>
</dbReference>